<feature type="region of interest" description="Disordered" evidence="1">
    <location>
        <begin position="78"/>
        <end position="100"/>
    </location>
</feature>
<dbReference type="EMBL" id="JAEFBK010000013">
    <property type="protein sequence ID" value="KAG7533297.1"/>
    <property type="molecule type" value="Genomic_DNA"/>
</dbReference>
<feature type="domain" description="Reverse transcriptase" evidence="2">
    <location>
        <begin position="733"/>
        <end position="853"/>
    </location>
</feature>
<feature type="compositionally biased region" description="Basic and acidic residues" evidence="1">
    <location>
        <begin position="360"/>
        <end position="369"/>
    </location>
</feature>
<dbReference type="PANTHER" id="PTHR37984:SF5">
    <property type="entry name" value="PROTEIN NYNRIN-LIKE"/>
    <property type="match status" value="1"/>
</dbReference>
<dbReference type="Proteomes" id="UP000694240">
    <property type="component" value="Chromosome 13"/>
</dbReference>
<keyword evidence="4" id="KW-0695">RNA-directed DNA polymerase</keyword>
<accession>A0A8T1XGA3</accession>
<dbReference type="PANTHER" id="PTHR37984">
    <property type="entry name" value="PROTEIN CBG26694"/>
    <property type="match status" value="1"/>
</dbReference>
<dbReference type="Pfam" id="PF03732">
    <property type="entry name" value="Retrotrans_gag"/>
    <property type="match status" value="1"/>
</dbReference>
<dbReference type="InterPro" id="IPR000477">
    <property type="entry name" value="RT_dom"/>
</dbReference>
<comment type="caution">
    <text evidence="4">The sequence shown here is derived from an EMBL/GenBank/DDBJ whole genome shotgun (WGS) entry which is preliminary data.</text>
</comment>
<evidence type="ECO:0000313" key="5">
    <source>
        <dbReference type="Proteomes" id="UP000694240"/>
    </source>
</evidence>
<evidence type="ECO:0000259" key="2">
    <source>
        <dbReference type="Pfam" id="PF00078"/>
    </source>
</evidence>
<dbReference type="CDD" id="cd01647">
    <property type="entry name" value="RT_LTR"/>
    <property type="match status" value="1"/>
</dbReference>
<feature type="compositionally biased region" description="Basic and acidic residues" evidence="1">
    <location>
        <begin position="446"/>
        <end position="469"/>
    </location>
</feature>
<dbReference type="AlphaFoldDB" id="A0A8T1XGA3"/>
<sequence length="1204" mass="136801">MSRGDIPDASLAETLKAMQQTMSEMSQKFSNVEKAVDSLQTTQVSLSQNVSTIQSRVRSLSAGNHPGVRRRMFNSPSSLARNETSEHVTPDAANTVDQPVDGETQLEDEDQLAEQYEQQSLDQFETMKKVSQELKEMKSKFHQATSSEPDINRVIEEARRTPFISRIASLRIKDSRKLKPEPYSGLEDPKSYLAAFLIAGGRVELDEADEDAGYCKLFLENLCGQALMWFTQLEPGSISNFDELSAVFLKQYSILMDRSVSDADLWNLSQGSNESLRVFITKFKGVLSKLPRISQQSALSALRKGLRQDSRFKEDLILHKPDTIQDALFRANNWMEVEDEKENFAKRNKQEKPAVTFPTKKFEPRENKGPRRFGSQPFNNIVGKQFQGKGKSNTWVRDESLYCDIHKVTGHLTKDCSVLKRHLAELWASGDLFKFNIENFVKEYHEARDSTKDQNSKRPRFSNEEEPRSSKGKINVILGGSKLCQDSISSIKKHRRNVSLKANLGEEVDFQGASISFDEEETRHLERPHDDALVITLDVANFELSRILIDTGSSVDLIFLSTLEIMGISRADIVGPPSLLVAFTSESAMSLGTIKLPVLAKKVSKIVDFVVFDKSAAYNIILGTPWIYQMKAVPSTYHQCIKFPTPSGVETVRGDQEASRTCYLASHHMPGIDPGIICHELNVDPSFKPVKQKRRKLGIERAKIVNDEVDKLLKIGSIREVQYPEWVANTVVVKKKNGKDRVCIDFTDLNKACPKDSFPLPHIDRLVESTAGNELLTFMDAFSGYNQIMMNPEDQEKTSFITDRGIYCYKVMPFGLKNAGATYQRLVNKMFHDHLGKTTEVYIDDMLVKSLKKEFEIVMSEVHEGLCGSHSSGRAMAFKIKRMGCFLPTMITDCVKYAQRCKRCQLHAPLIHQPSELFSSISAPYPFMRWSMDIIGPLHRSTRGVQYLLVLTDYFSKWIEAEAYLLIMDHSSFRMSSKLFVRTGESKSVTLLHDIRKETAKPRPRTRGWYNELQPVLWAYRTTPRRSTGETPFSLVYGMEAVVPAELNVPGLRRAEAPLDEEENTAMLDDSLDTINERRDQALIQIQNYQQAAARYYNSKIKSRPFFVGDYVLRRVFENKKEDGAGKLGINWEGPYIVTEVVRNGIYSKVKNRHHTIRNASEFGDSKLDPFSGVRAEDVKFSRYRSNPALHSMNLISKFLPFQR</sequence>
<evidence type="ECO:0000259" key="3">
    <source>
        <dbReference type="Pfam" id="PF03732"/>
    </source>
</evidence>
<protein>
    <submittedName>
        <fullName evidence="4">Reverse transcriptase domain</fullName>
    </submittedName>
</protein>
<reference evidence="4 5" key="1">
    <citation type="submission" date="2020-12" db="EMBL/GenBank/DDBJ databases">
        <title>Concerted genomic and epigenomic changes stabilize Arabidopsis allopolyploids.</title>
        <authorList>
            <person name="Chen Z."/>
        </authorList>
    </citation>
    <scope>NUCLEOTIDE SEQUENCE [LARGE SCALE GENOMIC DNA]</scope>
    <source>
        <strain evidence="4">Allo738</strain>
        <tissue evidence="4">Leaf</tissue>
    </source>
</reference>
<feature type="domain" description="Retrotransposon gag" evidence="3">
    <location>
        <begin position="216"/>
        <end position="308"/>
    </location>
</feature>
<proteinExistence type="predicted"/>
<feature type="region of interest" description="Disordered" evidence="1">
    <location>
        <begin position="446"/>
        <end position="470"/>
    </location>
</feature>
<evidence type="ECO:0000256" key="1">
    <source>
        <dbReference type="SAM" id="MobiDB-lite"/>
    </source>
</evidence>
<keyword evidence="5" id="KW-1185">Reference proteome</keyword>
<keyword evidence="4" id="KW-0548">Nucleotidyltransferase</keyword>
<dbReference type="GO" id="GO:0003964">
    <property type="term" value="F:RNA-directed DNA polymerase activity"/>
    <property type="evidence" value="ECO:0007669"/>
    <property type="project" value="UniProtKB-KW"/>
</dbReference>
<dbReference type="CDD" id="cd00303">
    <property type="entry name" value="retropepsin_like"/>
    <property type="match status" value="1"/>
</dbReference>
<dbReference type="InterPro" id="IPR050951">
    <property type="entry name" value="Retrovirus_Pol_polyprotein"/>
</dbReference>
<feature type="region of interest" description="Disordered" evidence="1">
    <location>
        <begin position="360"/>
        <end position="384"/>
    </location>
</feature>
<keyword evidence="4" id="KW-0808">Transferase</keyword>
<dbReference type="InterPro" id="IPR005162">
    <property type="entry name" value="Retrotrans_gag_dom"/>
</dbReference>
<evidence type="ECO:0000313" key="4">
    <source>
        <dbReference type="EMBL" id="KAG7533297.1"/>
    </source>
</evidence>
<organism evidence="4 5">
    <name type="scientific">Arabidopsis thaliana x Arabidopsis arenosa</name>
    <dbReference type="NCBI Taxonomy" id="1240361"/>
    <lineage>
        <taxon>Eukaryota</taxon>
        <taxon>Viridiplantae</taxon>
        <taxon>Streptophyta</taxon>
        <taxon>Embryophyta</taxon>
        <taxon>Tracheophyta</taxon>
        <taxon>Spermatophyta</taxon>
        <taxon>Magnoliopsida</taxon>
        <taxon>eudicotyledons</taxon>
        <taxon>Gunneridae</taxon>
        <taxon>Pentapetalae</taxon>
        <taxon>rosids</taxon>
        <taxon>malvids</taxon>
        <taxon>Brassicales</taxon>
        <taxon>Brassicaceae</taxon>
        <taxon>Camelineae</taxon>
        <taxon>Arabidopsis</taxon>
    </lineage>
</organism>
<dbReference type="Pfam" id="PF00078">
    <property type="entry name" value="RVT_1"/>
    <property type="match status" value="1"/>
</dbReference>
<name>A0A8T1XGA3_9BRAS</name>
<gene>
    <name evidence="4" type="ORF">ISN45_Aa08g009350</name>
</gene>